<comment type="caution">
    <text evidence="2">The sequence shown here is derived from an EMBL/GenBank/DDBJ whole genome shotgun (WGS) entry which is preliminary data.</text>
</comment>
<evidence type="ECO:0000313" key="3">
    <source>
        <dbReference type="Proteomes" id="UP000266673"/>
    </source>
</evidence>
<dbReference type="Proteomes" id="UP000266673">
    <property type="component" value="Unassembled WGS sequence"/>
</dbReference>
<dbReference type="EMBL" id="QKWP01001518">
    <property type="protein sequence ID" value="RIB08360.1"/>
    <property type="molecule type" value="Genomic_DNA"/>
</dbReference>
<feature type="region of interest" description="Disordered" evidence="1">
    <location>
        <begin position="1"/>
        <end position="29"/>
    </location>
</feature>
<evidence type="ECO:0000256" key="1">
    <source>
        <dbReference type="SAM" id="MobiDB-lite"/>
    </source>
</evidence>
<dbReference type="AlphaFoldDB" id="A0A397UDY4"/>
<protein>
    <submittedName>
        <fullName evidence="2">Uncharacterized protein</fullName>
    </submittedName>
</protein>
<sequence>MNSKTGEMTATKSTQRTSQRIRNNSLLSNRSRKDYDEELSSVNIYREHRGYLEQDKKARIELNTQIIKDDLYEPVQESTSQHNLKHTSRAVNVENPVSFSFSPSKFLPTSFGDYRGISVDGGHSDTWGYYPNDIFASGIMMDSLKGARFGMHYYIE</sequence>
<name>A0A397UDY4_9GLOM</name>
<proteinExistence type="predicted"/>
<keyword evidence="3" id="KW-1185">Reference proteome</keyword>
<dbReference type="OrthoDB" id="2348264at2759"/>
<evidence type="ECO:0000313" key="2">
    <source>
        <dbReference type="EMBL" id="RIB08360.1"/>
    </source>
</evidence>
<accession>A0A397UDY4</accession>
<organism evidence="2 3">
    <name type="scientific">Gigaspora rosea</name>
    <dbReference type="NCBI Taxonomy" id="44941"/>
    <lineage>
        <taxon>Eukaryota</taxon>
        <taxon>Fungi</taxon>
        <taxon>Fungi incertae sedis</taxon>
        <taxon>Mucoromycota</taxon>
        <taxon>Glomeromycotina</taxon>
        <taxon>Glomeromycetes</taxon>
        <taxon>Diversisporales</taxon>
        <taxon>Gigasporaceae</taxon>
        <taxon>Gigaspora</taxon>
    </lineage>
</organism>
<reference evidence="2 3" key="1">
    <citation type="submission" date="2018-06" db="EMBL/GenBank/DDBJ databases">
        <title>Comparative genomics reveals the genomic features of Rhizophagus irregularis, R. cerebriforme, R. diaphanum and Gigaspora rosea, and their symbiotic lifestyle signature.</title>
        <authorList>
            <person name="Morin E."/>
            <person name="San Clemente H."/>
            <person name="Chen E.C.H."/>
            <person name="De La Providencia I."/>
            <person name="Hainaut M."/>
            <person name="Kuo A."/>
            <person name="Kohler A."/>
            <person name="Murat C."/>
            <person name="Tang N."/>
            <person name="Roy S."/>
            <person name="Loubradou J."/>
            <person name="Henrissat B."/>
            <person name="Grigoriev I.V."/>
            <person name="Corradi N."/>
            <person name="Roux C."/>
            <person name="Martin F.M."/>
        </authorList>
    </citation>
    <scope>NUCLEOTIDE SEQUENCE [LARGE SCALE GENOMIC DNA]</scope>
    <source>
        <strain evidence="2 3">DAOM 194757</strain>
    </source>
</reference>
<gene>
    <name evidence="2" type="ORF">C2G38_2211853</name>
</gene>